<dbReference type="Proteomes" id="UP001205105">
    <property type="component" value="Unassembled WGS sequence"/>
</dbReference>
<protein>
    <submittedName>
        <fullName evidence="1">Uncharacterized protein</fullName>
    </submittedName>
</protein>
<name>A0AAD5H3G6_9CHLO</name>
<evidence type="ECO:0000313" key="2">
    <source>
        <dbReference type="Proteomes" id="UP001205105"/>
    </source>
</evidence>
<keyword evidence="2" id="KW-1185">Reference proteome</keyword>
<accession>A0AAD5H3G6</accession>
<proteinExistence type="predicted"/>
<evidence type="ECO:0000313" key="1">
    <source>
        <dbReference type="EMBL" id="KAI7842914.1"/>
    </source>
</evidence>
<dbReference type="AlphaFoldDB" id="A0AAD5H3G6"/>
<reference evidence="1" key="1">
    <citation type="submission" date="2020-11" db="EMBL/GenBank/DDBJ databases">
        <title>Chlorella ohadii genome sequencing and assembly.</title>
        <authorList>
            <person name="Murik O."/>
            <person name="Treves H."/>
            <person name="Kedem I."/>
            <person name="Shotland Y."/>
            <person name="Kaplan A."/>
        </authorList>
    </citation>
    <scope>NUCLEOTIDE SEQUENCE</scope>
    <source>
        <strain evidence="1">1</strain>
    </source>
</reference>
<organism evidence="1 2">
    <name type="scientific">Chlorella ohadii</name>
    <dbReference type="NCBI Taxonomy" id="2649997"/>
    <lineage>
        <taxon>Eukaryota</taxon>
        <taxon>Viridiplantae</taxon>
        <taxon>Chlorophyta</taxon>
        <taxon>core chlorophytes</taxon>
        <taxon>Trebouxiophyceae</taxon>
        <taxon>Chlorellales</taxon>
        <taxon>Chlorellaceae</taxon>
        <taxon>Chlorella clade</taxon>
        <taxon>Chlorella</taxon>
    </lineage>
</organism>
<gene>
    <name evidence="1" type="ORF">COHA_003425</name>
</gene>
<comment type="caution">
    <text evidence="1">The sequence shown here is derived from an EMBL/GenBank/DDBJ whole genome shotgun (WGS) entry which is preliminary data.</text>
</comment>
<dbReference type="EMBL" id="JADXDR010000046">
    <property type="protein sequence ID" value="KAI7842914.1"/>
    <property type="molecule type" value="Genomic_DNA"/>
</dbReference>
<sequence>MPGELRATDLDRELVLAFTDTYGAGTLYTLCRDASDPKWKAQNISHACDLGTQCCGYLGSPGRAGKLPDTCVRASEAMSECPRTAIGEEGAPCGLGGACNTERNLTCCDNIHFLGGLTSVKIPTCQHSCDGQLP</sequence>